<comment type="caution">
    <text evidence="1">The sequence shown here is derived from an EMBL/GenBank/DDBJ whole genome shotgun (WGS) entry which is preliminary data.</text>
</comment>
<organism evidence="1 2">
    <name type="scientific">Nelumbo nucifera</name>
    <name type="common">Sacred lotus</name>
    <dbReference type="NCBI Taxonomy" id="4432"/>
    <lineage>
        <taxon>Eukaryota</taxon>
        <taxon>Viridiplantae</taxon>
        <taxon>Streptophyta</taxon>
        <taxon>Embryophyta</taxon>
        <taxon>Tracheophyta</taxon>
        <taxon>Spermatophyta</taxon>
        <taxon>Magnoliopsida</taxon>
        <taxon>Proteales</taxon>
        <taxon>Nelumbonaceae</taxon>
        <taxon>Nelumbo</taxon>
    </lineage>
</organism>
<evidence type="ECO:0000313" key="2">
    <source>
        <dbReference type="Proteomes" id="UP000607653"/>
    </source>
</evidence>
<proteinExistence type="predicted"/>
<protein>
    <submittedName>
        <fullName evidence="1">Uncharacterized protein</fullName>
    </submittedName>
</protein>
<dbReference type="Proteomes" id="UP000607653">
    <property type="component" value="Unassembled WGS sequence"/>
</dbReference>
<dbReference type="AlphaFoldDB" id="A0A822Z664"/>
<keyword evidence="2" id="KW-1185">Reference proteome</keyword>
<dbReference type="EMBL" id="DUZY01000005">
    <property type="protein sequence ID" value="DAD40053.1"/>
    <property type="molecule type" value="Genomic_DNA"/>
</dbReference>
<accession>A0A822Z664</accession>
<evidence type="ECO:0000313" key="1">
    <source>
        <dbReference type="EMBL" id="DAD40053.1"/>
    </source>
</evidence>
<name>A0A822Z664_NELNU</name>
<reference evidence="1 2" key="1">
    <citation type="journal article" date="2020" name="Mol. Biol. Evol.">
        <title>Distinct Expression and Methylation Patterns for Genes with Different Fates following a Single Whole-Genome Duplication in Flowering Plants.</title>
        <authorList>
            <person name="Shi T."/>
            <person name="Rahmani R.S."/>
            <person name="Gugger P.F."/>
            <person name="Wang M."/>
            <person name="Li H."/>
            <person name="Zhang Y."/>
            <person name="Li Z."/>
            <person name="Wang Q."/>
            <person name="Van de Peer Y."/>
            <person name="Marchal K."/>
            <person name="Chen J."/>
        </authorList>
    </citation>
    <scope>NUCLEOTIDE SEQUENCE [LARGE SCALE GENOMIC DNA]</scope>
    <source>
        <tissue evidence="1">Leaf</tissue>
    </source>
</reference>
<sequence>MASATAINSPFSTNTANCVQIITHFQRATVNSFVGLRKTT</sequence>
<gene>
    <name evidence="1" type="ORF">HUJ06_014376</name>
</gene>